<dbReference type="Proteomes" id="UP000199426">
    <property type="component" value="Unassembled WGS sequence"/>
</dbReference>
<reference evidence="2 4" key="1">
    <citation type="submission" date="2016-10" db="EMBL/GenBank/DDBJ databases">
        <authorList>
            <person name="Varghese N."/>
            <person name="Submissions S."/>
        </authorList>
    </citation>
    <scope>NUCLEOTIDE SEQUENCE [LARGE SCALE GENOMIC DNA]</scope>
    <source>
        <strain evidence="2 4">DSM 19299</strain>
    </source>
</reference>
<sequence length="190" mass="22143">MLSFSKYNTHYIWKYQPQKTHLMALDNLISLSFSKSDLETIDKAIQDIQTVLVGKTINLTPDQRQQYGRIAEQNKLFVNKAKSYMEQYAQHVPGFLDKAEFDRDYIAREQIEQRLQLLDSLAEQLSDTKVLLDHDNYHNAISFYRNIRFLSEENVPGTNVVYEDMKQFFITPQQPQSPPPPPSNNDNPQG</sequence>
<dbReference type="AlphaFoldDB" id="A0A2X2VS27"/>
<organism evidence="3">
    <name type="scientific">Chryseobacterium jejuense</name>
    <dbReference type="NCBI Taxonomy" id="445960"/>
    <lineage>
        <taxon>Bacteria</taxon>
        <taxon>Pseudomonadati</taxon>
        <taxon>Bacteroidota</taxon>
        <taxon>Flavobacteriia</taxon>
        <taxon>Flavobacteriales</taxon>
        <taxon>Weeksellaceae</taxon>
        <taxon>Chryseobacterium group</taxon>
        <taxon>Chryseobacterium</taxon>
    </lineage>
</organism>
<reference evidence="3" key="2">
    <citation type="submission" date="2018-06" db="EMBL/GenBank/DDBJ databases">
        <authorList>
            <consortium name="Pathogen Informatics"/>
            <person name="Doyle S."/>
        </authorList>
    </citation>
    <scope>NUCLEOTIDE SEQUENCE [LARGE SCALE GENOMIC DNA]</scope>
    <source>
        <strain evidence="3">NCTC13492</strain>
    </source>
</reference>
<gene>
    <name evidence="3" type="ORF">NCTC13492_01666</name>
    <name evidence="2" type="ORF">SAMN05421542_2850</name>
</gene>
<feature type="region of interest" description="Disordered" evidence="1">
    <location>
        <begin position="171"/>
        <end position="190"/>
    </location>
</feature>
<dbReference type="STRING" id="445960.SAMN05421542_2850"/>
<evidence type="ECO:0000256" key="1">
    <source>
        <dbReference type="SAM" id="MobiDB-lite"/>
    </source>
</evidence>
<protein>
    <submittedName>
        <fullName evidence="3">Uncharacterized protein</fullName>
    </submittedName>
</protein>
<evidence type="ECO:0000313" key="2">
    <source>
        <dbReference type="EMBL" id="SDJ15981.1"/>
    </source>
</evidence>
<accession>A0A2X2VS27</accession>
<evidence type="ECO:0000313" key="3">
    <source>
        <dbReference type="EMBL" id="SQB28083.1"/>
    </source>
</evidence>
<proteinExistence type="predicted"/>
<keyword evidence="4" id="KW-1185">Reference proteome</keyword>
<dbReference type="Proteomes" id="UP000251670">
    <property type="component" value="Unassembled WGS sequence"/>
</dbReference>
<name>A0A2X2VS27_CHRJE</name>
<dbReference type="EMBL" id="FNEG01000004">
    <property type="protein sequence ID" value="SDJ15981.1"/>
    <property type="molecule type" value="Genomic_DNA"/>
</dbReference>
<evidence type="ECO:0000313" key="4">
    <source>
        <dbReference type="Proteomes" id="UP000199426"/>
    </source>
</evidence>
<dbReference type="EMBL" id="UAWB01000002">
    <property type="protein sequence ID" value="SQB28083.1"/>
    <property type="molecule type" value="Genomic_DNA"/>
</dbReference>